<name>A0A0D0LMW2_VARPD</name>
<dbReference type="RefSeq" id="WP_042580035.1">
    <property type="nucleotide sequence ID" value="NZ_JXQQ01000039.1"/>
</dbReference>
<dbReference type="PANTHER" id="PTHR43968:SF6">
    <property type="entry name" value="GLUTATHIONE S-TRANSFERASE OMEGA"/>
    <property type="match status" value="1"/>
</dbReference>
<evidence type="ECO:0000313" key="2">
    <source>
        <dbReference type="EMBL" id="KIQ30573.1"/>
    </source>
</evidence>
<evidence type="ECO:0000313" key="3">
    <source>
        <dbReference type="Proteomes" id="UP000032067"/>
    </source>
</evidence>
<dbReference type="Gene3D" id="1.20.1050.10">
    <property type="match status" value="1"/>
</dbReference>
<evidence type="ECO:0000259" key="1">
    <source>
        <dbReference type="PROSITE" id="PS50404"/>
    </source>
</evidence>
<dbReference type="AlphaFoldDB" id="A0A0D0LMW2"/>
<proteinExistence type="predicted"/>
<dbReference type="CDD" id="cd03205">
    <property type="entry name" value="GST_C_6"/>
    <property type="match status" value="1"/>
</dbReference>
<dbReference type="GO" id="GO:0016740">
    <property type="term" value="F:transferase activity"/>
    <property type="evidence" value="ECO:0007669"/>
    <property type="project" value="UniProtKB-KW"/>
</dbReference>
<dbReference type="PROSITE" id="PS50404">
    <property type="entry name" value="GST_NTER"/>
    <property type="match status" value="1"/>
</dbReference>
<dbReference type="InterPro" id="IPR036249">
    <property type="entry name" value="Thioredoxin-like_sf"/>
</dbReference>
<dbReference type="PANTHER" id="PTHR43968">
    <property type="match status" value="1"/>
</dbReference>
<dbReference type="GO" id="GO:0005737">
    <property type="term" value="C:cytoplasm"/>
    <property type="evidence" value="ECO:0007669"/>
    <property type="project" value="TreeGrafter"/>
</dbReference>
<keyword evidence="2" id="KW-0808">Transferase</keyword>
<dbReference type="Pfam" id="PF13409">
    <property type="entry name" value="GST_N_2"/>
    <property type="match status" value="1"/>
</dbReference>
<dbReference type="Proteomes" id="UP000032067">
    <property type="component" value="Unassembled WGS sequence"/>
</dbReference>
<sequence>MKIFHSPASPFVRKCMVVAHELGIADRIEKLPSAAGPVKRDATILPKNPLGQVPTFLCDDGQALYDSRVICEYLDATHSGALFPADGTERWARLTELALADGMTAAALLARYETMLRPEALRWNDWTEGQLAKVRTGLEWLETAAPSFGDRVDIGTVAFGCTLGYMDFRFPSVDWRAEAPNTAKWFETFNQRPSMQATLPAVA</sequence>
<dbReference type="CDD" id="cd03049">
    <property type="entry name" value="GST_N_3"/>
    <property type="match status" value="1"/>
</dbReference>
<protein>
    <submittedName>
        <fullName evidence="2">Glutathione S-transferase</fullName>
    </submittedName>
</protein>
<reference evidence="2 3" key="1">
    <citation type="submission" date="2014-12" db="EMBL/GenBank/DDBJ databases">
        <title>16Stimator: statistical estimation of ribosomal gene copy numbers from draft genome assemblies.</title>
        <authorList>
            <person name="Perisin M.A."/>
            <person name="Vetter M."/>
            <person name="Gilbert J.A."/>
            <person name="Bergelson J."/>
        </authorList>
    </citation>
    <scope>NUCLEOTIDE SEQUENCE [LARGE SCALE GENOMIC DNA]</scope>
    <source>
        <strain evidence="2 3">MEDvA23</strain>
    </source>
</reference>
<dbReference type="SUPFAM" id="SSF47616">
    <property type="entry name" value="GST C-terminal domain-like"/>
    <property type="match status" value="1"/>
</dbReference>
<gene>
    <name evidence="2" type="ORF">RT97_17320</name>
</gene>
<feature type="domain" description="GST N-terminal" evidence="1">
    <location>
        <begin position="1"/>
        <end position="82"/>
    </location>
</feature>
<dbReference type="InterPro" id="IPR004045">
    <property type="entry name" value="Glutathione_S-Trfase_N"/>
</dbReference>
<dbReference type="InterPro" id="IPR036282">
    <property type="entry name" value="Glutathione-S-Trfase_C_sf"/>
</dbReference>
<organism evidence="2 3">
    <name type="scientific">Variovorax paradoxus</name>
    <dbReference type="NCBI Taxonomy" id="34073"/>
    <lineage>
        <taxon>Bacteria</taxon>
        <taxon>Pseudomonadati</taxon>
        <taxon>Pseudomonadota</taxon>
        <taxon>Betaproteobacteria</taxon>
        <taxon>Burkholderiales</taxon>
        <taxon>Comamonadaceae</taxon>
        <taxon>Variovorax</taxon>
    </lineage>
</organism>
<dbReference type="Gene3D" id="3.40.30.10">
    <property type="entry name" value="Glutaredoxin"/>
    <property type="match status" value="1"/>
</dbReference>
<dbReference type="EMBL" id="JXQQ01000039">
    <property type="protein sequence ID" value="KIQ30573.1"/>
    <property type="molecule type" value="Genomic_DNA"/>
</dbReference>
<comment type="caution">
    <text evidence="2">The sequence shown here is derived from an EMBL/GenBank/DDBJ whole genome shotgun (WGS) entry which is preliminary data.</text>
</comment>
<dbReference type="OrthoDB" id="8634103at2"/>
<dbReference type="SUPFAM" id="SSF52833">
    <property type="entry name" value="Thioredoxin-like"/>
    <property type="match status" value="1"/>
</dbReference>
<dbReference type="InterPro" id="IPR050983">
    <property type="entry name" value="GST_Omega/HSP26"/>
</dbReference>
<accession>A0A0D0LMW2</accession>
<dbReference type="Pfam" id="PF13410">
    <property type="entry name" value="GST_C_2"/>
    <property type="match status" value="1"/>
</dbReference>